<reference evidence="1 2" key="1">
    <citation type="journal article" date="2019" name="Int. J. Syst. Evol. Microbiol.">
        <title>Capsulimonas corticalis gen. nov., sp. nov., an aerobic capsulated bacterium, of a novel bacterial order, Capsulimonadales ord. nov., of the class Armatimonadia of the phylum Armatimonadetes.</title>
        <authorList>
            <person name="Li J."/>
            <person name="Kudo C."/>
            <person name="Tonouchi A."/>
        </authorList>
    </citation>
    <scope>NUCLEOTIDE SEQUENCE [LARGE SCALE GENOMIC DNA]</scope>
    <source>
        <strain evidence="1 2">AX-7</strain>
    </source>
</reference>
<accession>A0A402D0Z2</accession>
<dbReference type="AlphaFoldDB" id="A0A402D0Z2"/>
<dbReference type="Proteomes" id="UP000287394">
    <property type="component" value="Chromosome"/>
</dbReference>
<dbReference type="Pfam" id="PF00483">
    <property type="entry name" value="NTP_transferase"/>
    <property type="match status" value="1"/>
</dbReference>
<proteinExistence type="predicted"/>
<dbReference type="GO" id="GO:0016779">
    <property type="term" value="F:nucleotidyltransferase activity"/>
    <property type="evidence" value="ECO:0007669"/>
    <property type="project" value="UniProtKB-ARBA"/>
</dbReference>
<protein>
    <submittedName>
        <fullName evidence="1">Uncharacterized protein</fullName>
    </submittedName>
</protein>
<dbReference type="EMBL" id="AP025739">
    <property type="protein sequence ID" value="BDI31756.1"/>
    <property type="molecule type" value="Genomic_DNA"/>
</dbReference>
<evidence type="ECO:0000313" key="1">
    <source>
        <dbReference type="EMBL" id="BDI31756.1"/>
    </source>
</evidence>
<name>A0A402D0Z2_9BACT</name>
<dbReference type="PANTHER" id="PTHR43584:SF8">
    <property type="entry name" value="N-ACETYLMURAMATE ALPHA-1-PHOSPHATE URIDYLYLTRANSFERASE"/>
    <property type="match status" value="1"/>
</dbReference>
<dbReference type="RefSeq" id="WP_119323202.1">
    <property type="nucleotide sequence ID" value="NZ_AP025739.1"/>
</dbReference>
<keyword evidence="2" id="KW-1185">Reference proteome</keyword>
<dbReference type="OrthoDB" id="9813721at2"/>
<dbReference type="InterPro" id="IPR050065">
    <property type="entry name" value="GlmU-like"/>
</dbReference>
<dbReference type="InterPro" id="IPR005835">
    <property type="entry name" value="NTP_transferase_dom"/>
</dbReference>
<dbReference type="InterPro" id="IPR029044">
    <property type="entry name" value="Nucleotide-diphossugar_trans"/>
</dbReference>
<dbReference type="Gene3D" id="3.90.550.10">
    <property type="entry name" value="Spore Coat Polysaccharide Biosynthesis Protein SpsA, Chain A"/>
    <property type="match status" value="1"/>
</dbReference>
<organism evidence="1 2">
    <name type="scientific">Capsulimonas corticalis</name>
    <dbReference type="NCBI Taxonomy" id="2219043"/>
    <lineage>
        <taxon>Bacteria</taxon>
        <taxon>Bacillati</taxon>
        <taxon>Armatimonadota</taxon>
        <taxon>Armatimonadia</taxon>
        <taxon>Capsulimonadales</taxon>
        <taxon>Capsulimonadaceae</taxon>
        <taxon>Capsulimonas</taxon>
    </lineage>
</organism>
<dbReference type="SUPFAM" id="SSF53448">
    <property type="entry name" value="Nucleotide-diphospho-sugar transferases"/>
    <property type="match status" value="1"/>
</dbReference>
<evidence type="ECO:0000313" key="2">
    <source>
        <dbReference type="Proteomes" id="UP000287394"/>
    </source>
</evidence>
<sequence length="248" mass="27175">MKALILAAGRGTRLGVLTENRPKPMLPIAGVPMIERIMTSLNEEAGISEFVLITGYLSSLIEEYFGDGARWGWKVQYIPQEVPRGVGDAVNTARAALSDAPFFMTYGDIMLDPVNYGVGVAEYAHANADGKFCKALIGLNWVDDPYRGAAVYLDETYQIEKIEEKPAKGTATTHWNNAGLFVFDPLIFEYTAKIQPSARGEYELPDAISAMIADGYYAQGLPLTGDWRDVGTPEDYAAINDEFGVKKS</sequence>
<gene>
    <name evidence="1" type="ORF">CCAX7_38070</name>
</gene>
<dbReference type="KEGG" id="ccot:CCAX7_38070"/>
<dbReference type="PANTHER" id="PTHR43584">
    <property type="entry name" value="NUCLEOTIDYL TRANSFERASE"/>
    <property type="match status" value="1"/>
</dbReference>